<dbReference type="Gene3D" id="1.10.10.60">
    <property type="entry name" value="Homeodomain-like"/>
    <property type="match status" value="1"/>
</dbReference>
<evidence type="ECO:0000259" key="9">
    <source>
        <dbReference type="PROSITE" id="PS50110"/>
    </source>
</evidence>
<evidence type="ECO:0000256" key="3">
    <source>
        <dbReference type="ARBA" id="ARBA00023015"/>
    </source>
</evidence>
<feature type="domain" description="Response regulatory" evidence="9">
    <location>
        <begin position="3"/>
        <end position="115"/>
    </location>
</feature>
<dbReference type="GO" id="GO:0005524">
    <property type="term" value="F:ATP binding"/>
    <property type="evidence" value="ECO:0007669"/>
    <property type="project" value="UniProtKB-KW"/>
</dbReference>
<evidence type="ECO:0000313" key="11">
    <source>
        <dbReference type="Proteomes" id="UP000236910"/>
    </source>
</evidence>
<gene>
    <name evidence="10" type="ORF">C0175_03855</name>
</gene>
<evidence type="ECO:0000256" key="6">
    <source>
        <dbReference type="ARBA" id="ARBA00023163"/>
    </source>
</evidence>
<dbReference type="SUPFAM" id="SSF52540">
    <property type="entry name" value="P-loop containing nucleoside triphosphate hydrolases"/>
    <property type="match status" value="1"/>
</dbReference>
<dbReference type="InterPro" id="IPR002078">
    <property type="entry name" value="Sigma_54_int"/>
</dbReference>
<dbReference type="CDD" id="cd00009">
    <property type="entry name" value="AAA"/>
    <property type="match status" value="1"/>
</dbReference>
<dbReference type="InterPro" id="IPR058031">
    <property type="entry name" value="AAA_lid_NorR"/>
</dbReference>
<sequence>MNTVLFADDEIYMLDLMKMNFSKKYHVLTAQNGLEALDLIRKNEIDLVVTDVKMPKMDGMQLLKEVVSAFDIPVIIVTAFGTIENAVEAIKLGAYDYVTKPINLQDLEAKIERSLKYMNIKKENALLKKRIRGSSNILTKNDKMQKILDKIPEYANLDLPIVILGESGTGKELIAHAIHDQSNRYLGPFVAVNVSAVPAELFESEFFGYDQGAFTGANSKKIGKFEAANNGTLFLDEIGDMPIDHQAKLLRVLQDSKITKLGSVEEKNVNFRLISATNKPLDKMVEGKKFREDLYYRINVIRIEIPPLRERPEDVELLSNYYVEKYSEQMKKEVKFISQKVVDLLKAYNWPGNVRELQNVILRTVINASGEEIKIRDLPHEISGNQTIIDYEEFLEKKHVERNRLYKALERQFVNSLLSKSQGNITKAAEIAKMDRRLLQNMIKHVENKDDSE</sequence>
<dbReference type="InterPro" id="IPR011006">
    <property type="entry name" value="CheY-like_superfamily"/>
</dbReference>
<dbReference type="GO" id="GO:0003677">
    <property type="term" value="F:DNA binding"/>
    <property type="evidence" value="ECO:0007669"/>
    <property type="project" value="UniProtKB-KW"/>
</dbReference>
<dbReference type="InterPro" id="IPR009057">
    <property type="entry name" value="Homeodomain-like_sf"/>
</dbReference>
<proteinExistence type="predicted"/>
<evidence type="ECO:0008006" key="12">
    <source>
        <dbReference type="Google" id="ProtNLM"/>
    </source>
</evidence>
<dbReference type="PROSITE" id="PS50110">
    <property type="entry name" value="RESPONSE_REGULATORY"/>
    <property type="match status" value="1"/>
</dbReference>
<keyword evidence="4" id="KW-0238">DNA-binding</keyword>
<name>A0A2J6X695_9BACT</name>
<dbReference type="CDD" id="cd17536">
    <property type="entry name" value="REC_YesN-like"/>
    <property type="match status" value="1"/>
</dbReference>
<keyword evidence="5" id="KW-0010">Activator</keyword>
<dbReference type="Pfam" id="PF00158">
    <property type="entry name" value="Sigma54_activat"/>
    <property type="match status" value="1"/>
</dbReference>
<organism evidence="10 11">
    <name type="scientific">Caldisericum exile</name>
    <dbReference type="NCBI Taxonomy" id="693075"/>
    <lineage>
        <taxon>Bacteria</taxon>
        <taxon>Pseudomonadati</taxon>
        <taxon>Caldisericota/Cryosericota group</taxon>
        <taxon>Caldisericota</taxon>
        <taxon>Caldisericia</taxon>
        <taxon>Caldisericales</taxon>
        <taxon>Caldisericaceae</taxon>
        <taxon>Caldisericum</taxon>
    </lineage>
</organism>
<dbReference type="PROSITE" id="PS50045">
    <property type="entry name" value="SIGMA54_INTERACT_4"/>
    <property type="match status" value="1"/>
</dbReference>
<dbReference type="SMART" id="SM00382">
    <property type="entry name" value="AAA"/>
    <property type="match status" value="1"/>
</dbReference>
<dbReference type="PANTHER" id="PTHR32071">
    <property type="entry name" value="TRANSCRIPTIONAL REGULATORY PROTEIN"/>
    <property type="match status" value="1"/>
</dbReference>
<dbReference type="InterPro" id="IPR003593">
    <property type="entry name" value="AAA+_ATPase"/>
</dbReference>
<evidence type="ECO:0000256" key="7">
    <source>
        <dbReference type="PROSITE-ProRule" id="PRU00169"/>
    </source>
</evidence>
<evidence type="ECO:0000256" key="4">
    <source>
        <dbReference type="ARBA" id="ARBA00023125"/>
    </source>
</evidence>
<dbReference type="Gene3D" id="1.10.8.60">
    <property type="match status" value="1"/>
</dbReference>
<dbReference type="InterPro" id="IPR025662">
    <property type="entry name" value="Sigma_54_int_dom_ATP-bd_1"/>
</dbReference>
<keyword evidence="7" id="KW-0597">Phosphoprotein</keyword>
<protein>
    <recommendedName>
        <fullName evidence="12">Sigma-54-dependent Fis family transcriptional regulator</fullName>
    </recommendedName>
</protein>
<dbReference type="PROSITE" id="PS00676">
    <property type="entry name" value="SIGMA54_INTERACT_2"/>
    <property type="match status" value="1"/>
</dbReference>
<dbReference type="SMART" id="SM00448">
    <property type="entry name" value="REC"/>
    <property type="match status" value="1"/>
</dbReference>
<keyword evidence="3" id="KW-0805">Transcription regulation</keyword>
<dbReference type="Gene3D" id="3.40.50.300">
    <property type="entry name" value="P-loop containing nucleotide triphosphate hydrolases"/>
    <property type="match status" value="1"/>
</dbReference>
<feature type="modified residue" description="4-aspartylphosphate" evidence="7">
    <location>
        <position position="51"/>
    </location>
</feature>
<dbReference type="Proteomes" id="UP000236910">
    <property type="component" value="Unassembled WGS sequence"/>
</dbReference>
<comment type="caution">
    <text evidence="10">The sequence shown here is derived from an EMBL/GenBank/DDBJ whole genome shotgun (WGS) entry which is preliminary data.</text>
</comment>
<dbReference type="FunFam" id="3.40.50.300:FF:000006">
    <property type="entry name" value="DNA-binding transcriptional regulator NtrC"/>
    <property type="match status" value="1"/>
</dbReference>
<dbReference type="InterPro" id="IPR001789">
    <property type="entry name" value="Sig_transdc_resp-reg_receiver"/>
</dbReference>
<dbReference type="GO" id="GO:0000160">
    <property type="term" value="P:phosphorelay signal transduction system"/>
    <property type="evidence" value="ECO:0007669"/>
    <property type="project" value="InterPro"/>
</dbReference>
<keyword evidence="6" id="KW-0804">Transcription</keyword>
<keyword evidence="2" id="KW-0067">ATP-binding</keyword>
<feature type="domain" description="Sigma-54 factor interaction" evidence="8">
    <location>
        <begin position="137"/>
        <end position="366"/>
    </location>
</feature>
<evidence type="ECO:0000256" key="2">
    <source>
        <dbReference type="ARBA" id="ARBA00022840"/>
    </source>
</evidence>
<dbReference type="EMBL" id="PNIX01000228">
    <property type="protein sequence ID" value="PMP82276.1"/>
    <property type="molecule type" value="Genomic_DNA"/>
</dbReference>
<dbReference type="Pfam" id="PF25601">
    <property type="entry name" value="AAA_lid_14"/>
    <property type="match status" value="1"/>
</dbReference>
<keyword evidence="1" id="KW-0547">Nucleotide-binding</keyword>
<dbReference type="PANTHER" id="PTHR32071:SF119">
    <property type="entry name" value="SIGMA L-DEPENDENT TRANSCRIPTIONAL REGULATOR YPLP-RELATED"/>
    <property type="match status" value="1"/>
</dbReference>
<evidence type="ECO:0000256" key="1">
    <source>
        <dbReference type="ARBA" id="ARBA00022741"/>
    </source>
</evidence>
<dbReference type="SUPFAM" id="SSF52172">
    <property type="entry name" value="CheY-like"/>
    <property type="match status" value="1"/>
</dbReference>
<evidence type="ECO:0000313" key="10">
    <source>
        <dbReference type="EMBL" id="PMP82276.1"/>
    </source>
</evidence>
<dbReference type="InterPro" id="IPR025944">
    <property type="entry name" value="Sigma_54_int_dom_CS"/>
</dbReference>
<dbReference type="InterPro" id="IPR025943">
    <property type="entry name" value="Sigma_54_int_dom_ATP-bd_2"/>
</dbReference>
<dbReference type="Gene3D" id="3.40.50.2300">
    <property type="match status" value="1"/>
</dbReference>
<dbReference type="GO" id="GO:0006355">
    <property type="term" value="P:regulation of DNA-templated transcription"/>
    <property type="evidence" value="ECO:0007669"/>
    <property type="project" value="InterPro"/>
</dbReference>
<dbReference type="InterPro" id="IPR027417">
    <property type="entry name" value="P-loop_NTPase"/>
</dbReference>
<reference evidence="10 11" key="1">
    <citation type="submission" date="2018-01" db="EMBL/GenBank/DDBJ databases">
        <title>Metagenomic assembled genomes from two thermal pools in the Uzon Caldera, Kamchatka, Russia.</title>
        <authorList>
            <person name="Wilkins L."/>
            <person name="Ettinger C."/>
        </authorList>
    </citation>
    <scope>NUCLEOTIDE SEQUENCE [LARGE SCALE GENOMIC DNA]</scope>
    <source>
        <strain evidence="10">ARK-10</strain>
    </source>
</reference>
<evidence type="ECO:0000256" key="5">
    <source>
        <dbReference type="ARBA" id="ARBA00023159"/>
    </source>
</evidence>
<dbReference type="AlphaFoldDB" id="A0A2J6X695"/>
<dbReference type="FunFam" id="1.10.8.60:FF:000014">
    <property type="entry name" value="DNA-binding transcriptional regulator NtrC"/>
    <property type="match status" value="1"/>
</dbReference>
<dbReference type="PROSITE" id="PS00675">
    <property type="entry name" value="SIGMA54_INTERACT_1"/>
    <property type="match status" value="1"/>
</dbReference>
<evidence type="ECO:0000259" key="8">
    <source>
        <dbReference type="PROSITE" id="PS50045"/>
    </source>
</evidence>
<accession>A0A2J6X695</accession>
<dbReference type="SUPFAM" id="SSF46689">
    <property type="entry name" value="Homeodomain-like"/>
    <property type="match status" value="1"/>
</dbReference>
<dbReference type="PROSITE" id="PS00688">
    <property type="entry name" value="SIGMA54_INTERACT_3"/>
    <property type="match status" value="1"/>
</dbReference>
<dbReference type="Pfam" id="PF00072">
    <property type="entry name" value="Response_reg"/>
    <property type="match status" value="1"/>
</dbReference>